<feature type="transmembrane region" description="Helical" evidence="1">
    <location>
        <begin position="272"/>
        <end position="288"/>
    </location>
</feature>
<evidence type="ECO:0000256" key="2">
    <source>
        <dbReference type="SAM" id="SignalP"/>
    </source>
</evidence>
<feature type="transmembrane region" description="Helical" evidence="1">
    <location>
        <begin position="245"/>
        <end position="265"/>
    </location>
</feature>
<keyword evidence="1" id="KW-0472">Membrane</keyword>
<feature type="transmembrane region" description="Helical" evidence="1">
    <location>
        <begin position="65"/>
        <end position="83"/>
    </location>
</feature>
<feature type="transmembrane region" description="Helical" evidence="1">
    <location>
        <begin position="219"/>
        <end position="239"/>
    </location>
</feature>
<gene>
    <name evidence="3" type="ORF">HZA61_07110</name>
</gene>
<evidence type="ECO:0000313" key="3">
    <source>
        <dbReference type="EMBL" id="MBI5169240.1"/>
    </source>
</evidence>
<feature type="chain" id="PRO_5036737184" evidence="2">
    <location>
        <begin position="18"/>
        <end position="289"/>
    </location>
</feature>
<comment type="caution">
    <text evidence="3">The sequence shown here is derived from an EMBL/GenBank/DDBJ whole genome shotgun (WGS) entry which is preliminary data.</text>
</comment>
<keyword evidence="1" id="KW-1133">Transmembrane helix</keyword>
<sequence length="289" mass="30467">MTLLTLALVLASAVVHATWNLWAKQVGPSSRQAALMWMLTGISSACYAPIALWLYAHGAWRPSPLAFGVTAASGAIHIVYFLSLLRGYRVGDLSLVYPVARGTGPVLAFGGALLLFSEKLSPFALAGTLLIAGGVLVLTAGAPVADRTRIGPGLRYGLLTGLLIATYTLWDGWAVKVAAVPPLLFYWGGELTRVALFTPAAMGQRDEIARLWREQRARVLGIALLSPLSYILVLLAMRTGAVSRIAPAREVGILIGAYLGGRVLGEGQRRRRLVAAGAFAAGVIALAVG</sequence>
<dbReference type="EMBL" id="JACRIW010000047">
    <property type="protein sequence ID" value="MBI5169240.1"/>
    <property type="molecule type" value="Genomic_DNA"/>
</dbReference>
<feature type="signal peptide" evidence="2">
    <location>
        <begin position="1"/>
        <end position="17"/>
    </location>
</feature>
<keyword evidence="1" id="KW-0812">Transmembrane</keyword>
<protein>
    <submittedName>
        <fullName evidence="3">EamA family transporter</fullName>
    </submittedName>
</protein>
<name>A0A933W1N6_UNCEI</name>
<accession>A0A933W1N6</accession>
<dbReference type="Gene3D" id="1.10.3730.20">
    <property type="match status" value="1"/>
</dbReference>
<dbReference type="Proteomes" id="UP000696931">
    <property type="component" value="Unassembled WGS sequence"/>
</dbReference>
<dbReference type="InterPro" id="IPR037185">
    <property type="entry name" value="EmrE-like"/>
</dbReference>
<feature type="transmembrane region" description="Helical" evidence="1">
    <location>
        <begin position="123"/>
        <end position="142"/>
    </location>
</feature>
<evidence type="ECO:0000256" key="1">
    <source>
        <dbReference type="SAM" id="Phobius"/>
    </source>
</evidence>
<proteinExistence type="predicted"/>
<organism evidence="3 4">
    <name type="scientific">Eiseniibacteriota bacterium</name>
    <dbReference type="NCBI Taxonomy" id="2212470"/>
    <lineage>
        <taxon>Bacteria</taxon>
        <taxon>Candidatus Eiseniibacteriota</taxon>
    </lineage>
</organism>
<dbReference type="SUPFAM" id="SSF103481">
    <property type="entry name" value="Multidrug resistance efflux transporter EmrE"/>
    <property type="match status" value="1"/>
</dbReference>
<evidence type="ECO:0000313" key="4">
    <source>
        <dbReference type="Proteomes" id="UP000696931"/>
    </source>
</evidence>
<keyword evidence="2" id="KW-0732">Signal</keyword>
<feature type="transmembrane region" description="Helical" evidence="1">
    <location>
        <begin position="33"/>
        <end position="56"/>
    </location>
</feature>
<feature type="transmembrane region" description="Helical" evidence="1">
    <location>
        <begin position="154"/>
        <end position="170"/>
    </location>
</feature>
<reference evidence="3" key="1">
    <citation type="submission" date="2020-07" db="EMBL/GenBank/DDBJ databases">
        <title>Huge and variable diversity of episymbiotic CPR bacteria and DPANN archaea in groundwater ecosystems.</title>
        <authorList>
            <person name="He C.Y."/>
            <person name="Keren R."/>
            <person name="Whittaker M."/>
            <person name="Farag I.F."/>
            <person name="Doudna J."/>
            <person name="Cate J.H.D."/>
            <person name="Banfield J.F."/>
        </authorList>
    </citation>
    <scope>NUCLEOTIDE SEQUENCE</scope>
    <source>
        <strain evidence="3">NC_groundwater_1813_Pr3_B-0.1um_71_17</strain>
    </source>
</reference>
<dbReference type="AlphaFoldDB" id="A0A933W1N6"/>